<reference evidence="1" key="1">
    <citation type="submission" date="2022-03" db="EMBL/GenBank/DDBJ databases">
        <authorList>
            <person name="Alioto T."/>
            <person name="Alioto T."/>
            <person name="Gomez Garrido J."/>
        </authorList>
    </citation>
    <scope>NUCLEOTIDE SEQUENCE</scope>
</reference>
<accession>A0AAD1R7A6</accession>
<name>A0AAD1R7A6_PELCU</name>
<organism evidence="1 2">
    <name type="scientific">Pelobates cultripes</name>
    <name type="common">Western spadefoot toad</name>
    <dbReference type="NCBI Taxonomy" id="61616"/>
    <lineage>
        <taxon>Eukaryota</taxon>
        <taxon>Metazoa</taxon>
        <taxon>Chordata</taxon>
        <taxon>Craniata</taxon>
        <taxon>Vertebrata</taxon>
        <taxon>Euteleostomi</taxon>
        <taxon>Amphibia</taxon>
        <taxon>Batrachia</taxon>
        <taxon>Anura</taxon>
        <taxon>Pelobatoidea</taxon>
        <taxon>Pelobatidae</taxon>
        <taxon>Pelobates</taxon>
    </lineage>
</organism>
<dbReference type="AlphaFoldDB" id="A0AAD1R7A6"/>
<keyword evidence="2" id="KW-1185">Reference proteome</keyword>
<dbReference type="Proteomes" id="UP001295444">
    <property type="component" value="Chromosome 01"/>
</dbReference>
<protein>
    <submittedName>
        <fullName evidence="1">Uncharacterized protein</fullName>
    </submittedName>
</protein>
<proteinExistence type="predicted"/>
<sequence length="119" mass="13243">MVLLPLASSTSDPEQTTLEKIGTDLHCMATPLVTKQDLQSLSDLHEAIRSEIAFLWTEVMALERCIQALGTNTQTLSGQFTARDTAVSHKETMLLALRCQMEDLDKRDLKCNILINDVP</sequence>
<gene>
    <name evidence="1" type="ORF">PECUL_23A037158</name>
</gene>
<evidence type="ECO:0000313" key="1">
    <source>
        <dbReference type="EMBL" id="CAH2223718.1"/>
    </source>
</evidence>
<dbReference type="EMBL" id="OW240912">
    <property type="protein sequence ID" value="CAH2223718.1"/>
    <property type="molecule type" value="Genomic_DNA"/>
</dbReference>
<evidence type="ECO:0000313" key="2">
    <source>
        <dbReference type="Proteomes" id="UP001295444"/>
    </source>
</evidence>